<proteinExistence type="predicted"/>
<sequence length="49" mass="5277">MKGDKNVVTHLNKLPGNESSLLSISMTYSPGCLIIGDSPVLMITNIMSR</sequence>
<evidence type="ECO:0000313" key="2">
    <source>
        <dbReference type="Proteomes" id="UP000187280"/>
    </source>
</evidence>
<reference evidence="1 2" key="1">
    <citation type="submission" date="2016-10" db="EMBL/GenBank/DDBJ databases">
        <authorList>
            <person name="de Groot N.N."/>
        </authorList>
    </citation>
    <scope>NUCLEOTIDE SEQUENCE [LARGE SCALE GENOMIC DNA]</scope>
    <source>
        <strain evidence="1 2">ATCC 29281</strain>
    </source>
</reference>
<dbReference type="Proteomes" id="UP000187280">
    <property type="component" value="Unassembled WGS sequence"/>
</dbReference>
<gene>
    <name evidence="1" type="ORF">SAMN02982996_03345</name>
</gene>
<dbReference type="EMBL" id="FNQS01000018">
    <property type="protein sequence ID" value="SEB03168.1"/>
    <property type="molecule type" value="Genomic_DNA"/>
</dbReference>
<dbReference type="AlphaFoldDB" id="A0A1H4G2L3"/>
<evidence type="ECO:0000313" key="1">
    <source>
        <dbReference type="EMBL" id="SEB03168.1"/>
    </source>
</evidence>
<organism evidence="1 2">
    <name type="scientific">Lonsdalea quercina</name>
    <dbReference type="NCBI Taxonomy" id="71657"/>
    <lineage>
        <taxon>Bacteria</taxon>
        <taxon>Pseudomonadati</taxon>
        <taxon>Pseudomonadota</taxon>
        <taxon>Gammaproteobacteria</taxon>
        <taxon>Enterobacterales</taxon>
        <taxon>Pectobacteriaceae</taxon>
        <taxon>Lonsdalea</taxon>
    </lineage>
</organism>
<protein>
    <submittedName>
        <fullName evidence="1">Uncharacterized protein</fullName>
    </submittedName>
</protein>
<keyword evidence="2" id="KW-1185">Reference proteome</keyword>
<name>A0A1H4G2L3_9GAMM</name>
<accession>A0A1H4G2L3</accession>